<feature type="compositionally biased region" description="Polar residues" evidence="1">
    <location>
        <begin position="8"/>
        <end position="19"/>
    </location>
</feature>
<organism evidence="2 3">
    <name type="scientific">Catellatospora citrea</name>
    <dbReference type="NCBI Taxonomy" id="53366"/>
    <lineage>
        <taxon>Bacteria</taxon>
        <taxon>Bacillati</taxon>
        <taxon>Actinomycetota</taxon>
        <taxon>Actinomycetes</taxon>
        <taxon>Micromonosporales</taxon>
        <taxon>Micromonosporaceae</taxon>
        <taxon>Catellatospora</taxon>
    </lineage>
</organism>
<comment type="caution">
    <text evidence="2">The sequence shown here is derived from an EMBL/GenBank/DDBJ whole genome shotgun (WGS) entry which is preliminary data.</text>
</comment>
<feature type="region of interest" description="Disordered" evidence="1">
    <location>
        <begin position="1"/>
        <end position="28"/>
    </location>
</feature>
<keyword evidence="3" id="KW-1185">Reference proteome</keyword>
<dbReference type="RefSeq" id="WP_120319048.1">
    <property type="nucleotide sequence ID" value="NZ_BONH01000017.1"/>
</dbReference>
<evidence type="ECO:0000313" key="3">
    <source>
        <dbReference type="Proteomes" id="UP000659904"/>
    </source>
</evidence>
<name>A0A8J3KFI6_9ACTN</name>
<evidence type="ECO:0000256" key="1">
    <source>
        <dbReference type="SAM" id="MobiDB-lite"/>
    </source>
</evidence>
<proteinExistence type="predicted"/>
<reference evidence="2 3" key="1">
    <citation type="submission" date="2021-01" db="EMBL/GenBank/DDBJ databases">
        <title>Whole genome shotgun sequence of Catellatospora citrea NBRC 14495.</title>
        <authorList>
            <person name="Komaki H."/>
            <person name="Tamura T."/>
        </authorList>
    </citation>
    <scope>NUCLEOTIDE SEQUENCE [LARGE SCALE GENOMIC DNA]</scope>
    <source>
        <strain evidence="2 3">NBRC 14495</strain>
    </source>
</reference>
<dbReference type="EMBL" id="BONH01000017">
    <property type="protein sequence ID" value="GIF98782.1"/>
    <property type="molecule type" value="Genomic_DNA"/>
</dbReference>
<gene>
    <name evidence="2" type="ORF">Cci01nite_38760</name>
</gene>
<dbReference type="Proteomes" id="UP000659904">
    <property type="component" value="Unassembled WGS sequence"/>
</dbReference>
<evidence type="ECO:0000313" key="2">
    <source>
        <dbReference type="EMBL" id="GIF98782.1"/>
    </source>
</evidence>
<sequence length="283" mass="31823">MTARHTYTRQQAQEHTTQMAAGGVAAAEQTGPDDRTLYADWRYQAVERVQLMGAHFKINAWEQRFSADRLAPHALAYLYMQADWRRTKFYEVAASWQMWLDHPDVRVLPQLLFELHHQFAPRAAGAGFDVREELSVGADKHMGSGTAAVYAGLAVISLDTEPDTDNPTGTWEKVQKTARSPLDVPALTRIVLTDGTLMACHHGTREKYSAFTVQSSRELRPAARSRLFETYPVAAQQLREHPNHRDVLRWAAELCDTLAQADNGRVSALNAAQPTGWQGRRRS</sequence>
<accession>A0A8J3KFI6</accession>
<protein>
    <submittedName>
        <fullName evidence="2">Uncharacterized protein</fullName>
    </submittedName>
</protein>
<dbReference type="AlphaFoldDB" id="A0A8J3KFI6"/>